<feature type="transmembrane region" description="Helical" evidence="1">
    <location>
        <begin position="50"/>
        <end position="72"/>
    </location>
</feature>
<comment type="caution">
    <text evidence="2">The sequence shown here is derived from an EMBL/GenBank/DDBJ whole genome shotgun (WGS) entry which is preliminary data.</text>
</comment>
<evidence type="ECO:0000256" key="1">
    <source>
        <dbReference type="SAM" id="Phobius"/>
    </source>
</evidence>
<keyword evidence="1" id="KW-0812">Transmembrane</keyword>
<reference evidence="2" key="1">
    <citation type="journal article" date="2022" name="New Phytol.">
        <title>Evolutionary transition to the ectomycorrhizal habit in the genomes of a hyperdiverse lineage of mushroom-forming fungi.</title>
        <authorList>
            <person name="Looney B."/>
            <person name="Miyauchi S."/>
            <person name="Morin E."/>
            <person name="Drula E."/>
            <person name="Courty P.E."/>
            <person name="Kohler A."/>
            <person name="Kuo A."/>
            <person name="LaButti K."/>
            <person name="Pangilinan J."/>
            <person name="Lipzen A."/>
            <person name="Riley R."/>
            <person name="Andreopoulos W."/>
            <person name="He G."/>
            <person name="Johnson J."/>
            <person name="Nolan M."/>
            <person name="Tritt A."/>
            <person name="Barry K.W."/>
            <person name="Grigoriev I.V."/>
            <person name="Nagy L.G."/>
            <person name="Hibbett D."/>
            <person name="Henrissat B."/>
            <person name="Matheny P.B."/>
            <person name="Labbe J."/>
            <person name="Martin F.M."/>
        </authorList>
    </citation>
    <scope>NUCLEOTIDE SEQUENCE</scope>
    <source>
        <strain evidence="2">BPL690</strain>
    </source>
</reference>
<proteinExistence type="predicted"/>
<evidence type="ECO:0000313" key="2">
    <source>
        <dbReference type="EMBL" id="KAI0294284.1"/>
    </source>
</evidence>
<keyword evidence="1" id="KW-0472">Membrane</keyword>
<gene>
    <name evidence="2" type="ORF">B0F90DRAFT_1291941</name>
</gene>
<keyword evidence="1" id="KW-1133">Transmembrane helix</keyword>
<name>A0AAD4LXD2_9AGAM</name>
<dbReference type="Proteomes" id="UP001203297">
    <property type="component" value="Unassembled WGS sequence"/>
</dbReference>
<organism evidence="2 3">
    <name type="scientific">Multifurca ochricompacta</name>
    <dbReference type="NCBI Taxonomy" id="376703"/>
    <lineage>
        <taxon>Eukaryota</taxon>
        <taxon>Fungi</taxon>
        <taxon>Dikarya</taxon>
        <taxon>Basidiomycota</taxon>
        <taxon>Agaricomycotina</taxon>
        <taxon>Agaricomycetes</taxon>
        <taxon>Russulales</taxon>
        <taxon>Russulaceae</taxon>
        <taxon>Multifurca</taxon>
    </lineage>
</organism>
<accession>A0AAD4LXD2</accession>
<protein>
    <submittedName>
        <fullName evidence="2">Uncharacterized protein</fullName>
    </submittedName>
</protein>
<evidence type="ECO:0000313" key="3">
    <source>
        <dbReference type="Proteomes" id="UP001203297"/>
    </source>
</evidence>
<dbReference type="EMBL" id="WTXG01000077">
    <property type="protein sequence ID" value="KAI0294284.1"/>
    <property type="molecule type" value="Genomic_DNA"/>
</dbReference>
<dbReference type="AlphaFoldDB" id="A0AAD4LXD2"/>
<sequence>MSTTPSQSASNQHASNPDMSFAFVAEKFQEGVEHYVLGKFLPTIPAPLRWFWTILVFFFKVKWFIFVSRLSFLSRESPRSTFTVFLQTLPIRIALDIYERQLVVMFPILPSIRTRLLGIRTTLIASLPKSTPPTVKHAVASFIGSDPDEEDKDS</sequence>
<keyword evidence="3" id="KW-1185">Reference proteome</keyword>